<sequence length="72" mass="8388">MTTIVFVLLGSVVFHRLFLHPLARYPGLKLAAVKRWYEGYYDVIQNGQYTFKIKELHQIYGPSYESALMSSM</sequence>
<keyword evidence="1" id="KW-0732">Signal</keyword>
<evidence type="ECO:0000256" key="1">
    <source>
        <dbReference type="SAM" id="SignalP"/>
    </source>
</evidence>
<reference evidence="2 3" key="1">
    <citation type="submission" date="2024-03" db="EMBL/GenBank/DDBJ databases">
        <title>A high-quality draft genome sequence of Diaporthe vaccinii, a causative agent of upright dieback and viscid rot disease in cranberry plants.</title>
        <authorList>
            <person name="Sarrasin M."/>
            <person name="Lang B.F."/>
            <person name="Burger G."/>
        </authorList>
    </citation>
    <scope>NUCLEOTIDE SEQUENCE [LARGE SCALE GENOMIC DNA]</scope>
    <source>
        <strain evidence="2 3">IS7</strain>
    </source>
</reference>
<evidence type="ECO:0000313" key="3">
    <source>
        <dbReference type="Proteomes" id="UP001600888"/>
    </source>
</evidence>
<dbReference type="EMBL" id="JBAWTH010000025">
    <property type="protein sequence ID" value="KAL2286227.1"/>
    <property type="molecule type" value="Genomic_DNA"/>
</dbReference>
<proteinExistence type="predicted"/>
<protein>
    <submittedName>
        <fullName evidence="2">Uncharacterized protein</fullName>
    </submittedName>
</protein>
<organism evidence="2 3">
    <name type="scientific">Diaporthe vaccinii</name>
    <dbReference type="NCBI Taxonomy" id="105482"/>
    <lineage>
        <taxon>Eukaryota</taxon>
        <taxon>Fungi</taxon>
        <taxon>Dikarya</taxon>
        <taxon>Ascomycota</taxon>
        <taxon>Pezizomycotina</taxon>
        <taxon>Sordariomycetes</taxon>
        <taxon>Sordariomycetidae</taxon>
        <taxon>Diaporthales</taxon>
        <taxon>Diaporthaceae</taxon>
        <taxon>Diaporthe</taxon>
        <taxon>Diaporthe eres species complex</taxon>
    </lineage>
</organism>
<feature type="signal peptide" evidence="1">
    <location>
        <begin position="1"/>
        <end position="19"/>
    </location>
</feature>
<dbReference type="Proteomes" id="UP001600888">
    <property type="component" value="Unassembled WGS sequence"/>
</dbReference>
<comment type="caution">
    <text evidence="2">The sequence shown here is derived from an EMBL/GenBank/DDBJ whole genome shotgun (WGS) entry which is preliminary data.</text>
</comment>
<evidence type="ECO:0000313" key="2">
    <source>
        <dbReference type="EMBL" id="KAL2286227.1"/>
    </source>
</evidence>
<feature type="chain" id="PRO_5045831613" evidence="1">
    <location>
        <begin position="20"/>
        <end position="72"/>
    </location>
</feature>
<keyword evidence="3" id="KW-1185">Reference proteome</keyword>
<gene>
    <name evidence="2" type="ORF">FJTKL_07032</name>
</gene>
<name>A0ABR4EUX0_9PEZI</name>
<accession>A0ABR4EUX0</accession>